<name>A0A6I1EW14_9BURK</name>
<protein>
    <recommendedName>
        <fullName evidence="6 15">Cyclic di-GMP-binding protein</fullName>
    </recommendedName>
    <alternativeName>
        <fullName evidence="14 15">Cellulose synthase regulatory subunit</fullName>
    </alternativeName>
</protein>
<keyword evidence="11 15" id="KW-0135">Cellulose biosynthesis</keyword>
<evidence type="ECO:0000256" key="8">
    <source>
        <dbReference type="ARBA" id="ARBA00022519"/>
    </source>
</evidence>
<comment type="similarity">
    <text evidence="4 15">Belongs to the AcsB/BcsB family.</text>
</comment>
<evidence type="ECO:0000313" key="17">
    <source>
        <dbReference type="Proteomes" id="UP000430564"/>
    </source>
</evidence>
<sequence>MTLKMEIDALGRSCLLALALGCSGISAAAAAPAQTQEPPQPVWRTDVAGSRIEKAPLIGLVLGGQARSVRLSGLSRTQFFDFGVRADEVVSRASLDLAFTVSASVLPQVSQLNFFVNGVLQQSVNLTKEMIGTPAKLSVPLNPKALNSRNQISIEFIGHIKSVCENPADESLWLDISNESTLVLEKSSIRLANDMTKLPLPFVDTNTMEATKLPFVFPEAPDARTKEAAAILASWTGRMTNWRGADFPVLYNALPGPQHFVVFATNDKRPNFLAGFPKVEGPQVSIADAPGSLSAKMLVIAGRDEADLLAAAKALVREGNVMIGDVFRPGALKEAPAREAYDAPNWIPVGKTVPFSKLMEYPGQLTSRGYSMPPVQLPVRLPPDLYMTGNANLILNVRYRSTKPMTGETAQFRAFLNGSLIDSDPMAAKDGRGERVIALPGFYGAITDNPAGSLALMTQNVLAFGVDYERIAEGGSPENCKSIMILPHQMEVEPTSTIRLEGLWHQARMPNLKLFFQSGYPFTKFADLSQTAVLISDGASADEVSTMLNAVGRLSAVTGAVADKVRVVSSANDPAASERDILAIGRVVTRMSDINAENAADLQAHVEEAIRARKPGDAFPAPEAKVLAEPVAAVVGLESPLKSGRSVVALLSEGPASSLELNSRLVKPGDLNNVGGTVAVVSPGSVTEFSVGDRYVVGDLPWYHRVWMRLSRHPGWLVVCALVSALVIGFAAFVFMRRWVGRRA</sequence>
<keyword evidence="12 15" id="KW-1133">Transmembrane helix</keyword>
<keyword evidence="13 15" id="KW-0472">Membrane</keyword>
<comment type="subunit">
    <text evidence="5 15">Tightly associated with the cellulose synthase catalytic subunit.</text>
</comment>
<feature type="signal peptide" evidence="15">
    <location>
        <begin position="1"/>
        <end position="30"/>
    </location>
</feature>
<dbReference type="GO" id="GO:0005886">
    <property type="term" value="C:plasma membrane"/>
    <property type="evidence" value="ECO:0007669"/>
    <property type="project" value="UniProtKB-SubCell"/>
</dbReference>
<comment type="subcellular location">
    <subcellularLocation>
        <location evidence="2">Cell inner membrane</location>
        <topology evidence="2">Single-pass membrane protein</topology>
    </subcellularLocation>
</comment>
<organism evidence="16 17">
    <name type="scientific">Sutterella seckii</name>
    <dbReference type="NCBI Taxonomy" id="1944635"/>
    <lineage>
        <taxon>Bacteria</taxon>
        <taxon>Pseudomonadati</taxon>
        <taxon>Pseudomonadota</taxon>
        <taxon>Betaproteobacteria</taxon>
        <taxon>Burkholderiales</taxon>
        <taxon>Sutterellaceae</taxon>
        <taxon>Sutterella</taxon>
    </lineage>
</organism>
<evidence type="ECO:0000256" key="3">
    <source>
        <dbReference type="ARBA" id="ARBA00005186"/>
    </source>
</evidence>
<comment type="pathway">
    <text evidence="3 15">Glycan metabolism; bacterial cellulose biosynthesis.</text>
</comment>
<evidence type="ECO:0000256" key="7">
    <source>
        <dbReference type="ARBA" id="ARBA00022475"/>
    </source>
</evidence>
<evidence type="ECO:0000256" key="10">
    <source>
        <dbReference type="ARBA" id="ARBA00022692"/>
    </source>
</evidence>
<proteinExistence type="inferred from homology"/>
<dbReference type="OrthoDB" id="9806702at2"/>
<evidence type="ECO:0000256" key="15">
    <source>
        <dbReference type="RuleBase" id="RU365021"/>
    </source>
</evidence>
<reference evidence="16 17" key="1">
    <citation type="submission" date="2019-10" db="EMBL/GenBank/DDBJ databases">
        <title>Genome diversity of Sutterella seckii.</title>
        <authorList>
            <person name="Chaplin A.V."/>
            <person name="Sokolova S.R."/>
            <person name="Mosin K.A."/>
            <person name="Ivanova E.L."/>
            <person name="Kochetkova T.O."/>
            <person name="Goltsov A.Y."/>
            <person name="Trofimov D.Y."/>
            <person name="Efimov B.A."/>
        </authorList>
    </citation>
    <scope>NUCLEOTIDE SEQUENCE [LARGE SCALE GENOMIC DNA]</scope>
    <source>
        <strain evidence="16 17">ASD393</strain>
    </source>
</reference>
<evidence type="ECO:0000256" key="13">
    <source>
        <dbReference type="ARBA" id="ARBA00023136"/>
    </source>
</evidence>
<keyword evidence="8 15" id="KW-0997">Cell inner membrane</keyword>
<evidence type="ECO:0000256" key="12">
    <source>
        <dbReference type="ARBA" id="ARBA00022989"/>
    </source>
</evidence>
<keyword evidence="10 15" id="KW-0812">Transmembrane</keyword>
<gene>
    <name evidence="16" type="ORF">GBM95_09255</name>
</gene>
<evidence type="ECO:0000256" key="5">
    <source>
        <dbReference type="ARBA" id="ARBA00011437"/>
    </source>
</evidence>
<dbReference type="InterPro" id="IPR018513">
    <property type="entry name" value="Cell_synthase_bac"/>
</dbReference>
<dbReference type="PANTHER" id="PTHR39083:SF1">
    <property type="entry name" value="CYCLIC DI-GMP-BINDING PROTEIN"/>
    <property type="match status" value="1"/>
</dbReference>
<evidence type="ECO:0000256" key="2">
    <source>
        <dbReference type="ARBA" id="ARBA00004377"/>
    </source>
</evidence>
<evidence type="ECO:0000256" key="14">
    <source>
        <dbReference type="ARBA" id="ARBA00033444"/>
    </source>
</evidence>
<feature type="transmembrane region" description="Helical" evidence="15">
    <location>
        <begin position="715"/>
        <end position="736"/>
    </location>
</feature>
<keyword evidence="7 15" id="KW-1003">Cell membrane</keyword>
<dbReference type="Pfam" id="PF03170">
    <property type="entry name" value="BcsB"/>
    <property type="match status" value="1"/>
</dbReference>
<dbReference type="AlphaFoldDB" id="A0A6I1EW14"/>
<dbReference type="PRINTS" id="PR01440">
    <property type="entry name" value="CELLSNTHASEB"/>
</dbReference>
<accession>A0A6I1EW14</accession>
<evidence type="ECO:0000256" key="11">
    <source>
        <dbReference type="ARBA" id="ARBA00022916"/>
    </source>
</evidence>
<dbReference type="Gene3D" id="2.60.120.260">
    <property type="entry name" value="Galactose-binding domain-like"/>
    <property type="match status" value="2"/>
</dbReference>
<keyword evidence="15" id="KW-0732">Signal</keyword>
<dbReference type="UniPathway" id="UPA00694"/>
<keyword evidence="9 15" id="KW-0973">c-di-GMP</keyword>
<dbReference type="EMBL" id="WEHX01000078">
    <property type="protein sequence ID" value="KAB7655979.1"/>
    <property type="molecule type" value="Genomic_DNA"/>
</dbReference>
<evidence type="ECO:0000256" key="6">
    <source>
        <dbReference type="ARBA" id="ARBA00021844"/>
    </source>
</evidence>
<comment type="function">
    <text evidence="1 15">Binds the cellulose synthase activator, bis-(3'-5') cyclic diguanylic acid (c-di-GMP).</text>
</comment>
<dbReference type="InterPro" id="IPR003920">
    <property type="entry name" value="Cell_synth_B"/>
</dbReference>
<dbReference type="GO" id="GO:0030244">
    <property type="term" value="P:cellulose biosynthetic process"/>
    <property type="evidence" value="ECO:0007669"/>
    <property type="project" value="UniProtKB-KW"/>
</dbReference>
<evidence type="ECO:0000256" key="1">
    <source>
        <dbReference type="ARBA" id="ARBA00002057"/>
    </source>
</evidence>
<comment type="caution">
    <text evidence="16">The sequence shown here is derived from an EMBL/GenBank/DDBJ whole genome shotgun (WGS) entry which is preliminary data.</text>
</comment>
<evidence type="ECO:0000256" key="4">
    <source>
        <dbReference type="ARBA" id="ARBA00010714"/>
    </source>
</evidence>
<dbReference type="PANTHER" id="PTHR39083">
    <property type="entry name" value="CYCLIC DI-GMP-BINDING PROTEIN"/>
    <property type="match status" value="1"/>
</dbReference>
<evidence type="ECO:0000313" key="16">
    <source>
        <dbReference type="EMBL" id="KAB7655979.1"/>
    </source>
</evidence>
<dbReference type="GO" id="GO:0006011">
    <property type="term" value="P:UDP-alpha-D-glucose metabolic process"/>
    <property type="evidence" value="ECO:0007669"/>
    <property type="project" value="InterPro"/>
</dbReference>
<dbReference type="Proteomes" id="UP000430564">
    <property type="component" value="Unassembled WGS sequence"/>
</dbReference>
<evidence type="ECO:0000256" key="9">
    <source>
        <dbReference type="ARBA" id="ARBA00022636"/>
    </source>
</evidence>
<feature type="chain" id="PRO_5026373108" description="Cyclic di-GMP-binding protein" evidence="15">
    <location>
        <begin position="31"/>
        <end position="744"/>
    </location>
</feature>